<dbReference type="EMBL" id="CAJSTJ010000151">
    <property type="protein sequence ID" value="CAG7562711.1"/>
    <property type="molecule type" value="Genomic_DNA"/>
</dbReference>
<feature type="compositionally biased region" description="Basic and acidic residues" evidence="1">
    <location>
        <begin position="44"/>
        <end position="64"/>
    </location>
</feature>
<dbReference type="Proteomes" id="UP000693738">
    <property type="component" value="Unassembled WGS sequence"/>
</dbReference>
<organism evidence="3 4">
    <name type="scientific">Fusarium equiseti</name>
    <name type="common">Fusarium scirpi</name>
    <dbReference type="NCBI Taxonomy" id="61235"/>
    <lineage>
        <taxon>Eukaryota</taxon>
        <taxon>Fungi</taxon>
        <taxon>Dikarya</taxon>
        <taxon>Ascomycota</taxon>
        <taxon>Pezizomycotina</taxon>
        <taxon>Sordariomycetes</taxon>
        <taxon>Hypocreomycetidae</taxon>
        <taxon>Hypocreales</taxon>
        <taxon>Nectriaceae</taxon>
        <taxon>Fusarium</taxon>
        <taxon>Fusarium incarnatum-equiseti species complex</taxon>
    </lineage>
</organism>
<protein>
    <submittedName>
        <fullName evidence="3">Uncharacterized protein</fullName>
    </submittedName>
</protein>
<proteinExistence type="predicted"/>
<evidence type="ECO:0000313" key="4">
    <source>
        <dbReference type="Proteomes" id="UP000693738"/>
    </source>
</evidence>
<keyword evidence="2" id="KW-0472">Membrane</keyword>
<sequence>MGPNPHKSFPVPKLKTWHIVLIIFFGVLGLICMVAVCAGSGKAKRPEPLPKDHPWNLSQDERIPTKTNKYPQPYKQKRNRSTESDPEDAAEMFKELNKFKMKRDSPLYTKYSSNLSSDLNDWR</sequence>
<evidence type="ECO:0000313" key="3">
    <source>
        <dbReference type="EMBL" id="CAG7562711.1"/>
    </source>
</evidence>
<evidence type="ECO:0000256" key="1">
    <source>
        <dbReference type="SAM" id="MobiDB-lite"/>
    </source>
</evidence>
<evidence type="ECO:0000256" key="2">
    <source>
        <dbReference type="SAM" id="Phobius"/>
    </source>
</evidence>
<accession>A0A8J2IV73</accession>
<feature type="region of interest" description="Disordered" evidence="1">
    <location>
        <begin position="42"/>
        <end position="90"/>
    </location>
</feature>
<comment type="caution">
    <text evidence="3">The sequence shown here is derived from an EMBL/GenBank/DDBJ whole genome shotgun (WGS) entry which is preliminary data.</text>
</comment>
<feature type="transmembrane region" description="Helical" evidence="2">
    <location>
        <begin position="16"/>
        <end position="38"/>
    </location>
</feature>
<keyword evidence="2" id="KW-1133">Transmembrane helix</keyword>
<name>A0A8J2IV73_FUSEQ</name>
<reference evidence="3" key="1">
    <citation type="submission" date="2021-05" db="EMBL/GenBank/DDBJ databases">
        <authorList>
            <person name="Khan N."/>
        </authorList>
    </citation>
    <scope>NUCLEOTIDE SEQUENCE</scope>
</reference>
<keyword evidence="2" id="KW-0812">Transmembrane</keyword>
<gene>
    <name evidence="3" type="ORF">FEQUK3_LOCUS8459</name>
</gene>
<dbReference type="AlphaFoldDB" id="A0A8J2IV73"/>